<organism evidence="1 2">
    <name type="scientific">Frankliniella occidentalis</name>
    <name type="common">Western flower thrips</name>
    <name type="synonym">Euthrips occidentalis</name>
    <dbReference type="NCBI Taxonomy" id="133901"/>
    <lineage>
        <taxon>Eukaryota</taxon>
        <taxon>Metazoa</taxon>
        <taxon>Ecdysozoa</taxon>
        <taxon>Arthropoda</taxon>
        <taxon>Hexapoda</taxon>
        <taxon>Insecta</taxon>
        <taxon>Pterygota</taxon>
        <taxon>Neoptera</taxon>
        <taxon>Paraneoptera</taxon>
        <taxon>Thysanoptera</taxon>
        <taxon>Terebrantia</taxon>
        <taxon>Thripoidea</taxon>
        <taxon>Thripidae</taxon>
        <taxon>Frankliniella</taxon>
    </lineage>
</organism>
<sequence length="106" mass="12026">MAKSMPGSAWPILGIIPESLDDTPFIIGVFYDRKKFTVHNIEDYLGDLVKDPHELLVTGVYVKREQYIYDLVGPIVCDRPATRAIKCIVDFSSKFGCDKCDKRNLD</sequence>
<evidence type="ECO:0000313" key="1">
    <source>
        <dbReference type="Proteomes" id="UP000504606"/>
    </source>
</evidence>
<dbReference type="PANTHER" id="PTHR33053">
    <property type="entry name" value="PROTEIN, PUTATIVE-RELATED"/>
    <property type="match status" value="1"/>
</dbReference>
<protein>
    <submittedName>
        <fullName evidence="2">Uncharacterized protein LOC127751110</fullName>
    </submittedName>
</protein>
<keyword evidence="1" id="KW-1185">Reference proteome</keyword>
<dbReference type="GeneID" id="127751110"/>
<dbReference type="Proteomes" id="UP000504606">
    <property type="component" value="Unplaced"/>
</dbReference>
<name>A0A9C6XTP4_FRAOC</name>
<dbReference type="OrthoDB" id="10062362at2759"/>
<evidence type="ECO:0000313" key="2">
    <source>
        <dbReference type="RefSeq" id="XP_052130136.1"/>
    </source>
</evidence>
<proteinExistence type="predicted"/>
<reference evidence="2" key="1">
    <citation type="submission" date="2025-08" db="UniProtKB">
        <authorList>
            <consortium name="RefSeq"/>
        </authorList>
    </citation>
    <scope>IDENTIFICATION</scope>
    <source>
        <tissue evidence="2">Whole organism</tissue>
    </source>
</reference>
<gene>
    <name evidence="2" type="primary">LOC127751110</name>
</gene>
<dbReference type="AlphaFoldDB" id="A0A9C6XTP4"/>
<dbReference type="PANTHER" id="PTHR33053:SF9">
    <property type="entry name" value="AGAP000105-PA"/>
    <property type="match status" value="1"/>
</dbReference>
<dbReference type="RefSeq" id="XP_052130136.1">
    <property type="nucleotide sequence ID" value="XM_052274176.1"/>
</dbReference>
<accession>A0A9C6XTP4</accession>
<dbReference type="KEGG" id="foc:127751110"/>